<dbReference type="EMBL" id="VSSQ01028786">
    <property type="protein sequence ID" value="MPM78650.1"/>
    <property type="molecule type" value="Genomic_DNA"/>
</dbReference>
<proteinExistence type="predicted"/>
<dbReference type="PANTHER" id="PTHR45138">
    <property type="entry name" value="REGULATORY COMPONENTS OF SENSORY TRANSDUCTION SYSTEM"/>
    <property type="match status" value="1"/>
</dbReference>
<dbReference type="InterPro" id="IPR029787">
    <property type="entry name" value="Nucleotide_cyclase"/>
</dbReference>
<reference evidence="2" key="1">
    <citation type="submission" date="2019-08" db="EMBL/GenBank/DDBJ databases">
        <authorList>
            <person name="Kucharzyk K."/>
            <person name="Murdoch R.W."/>
            <person name="Higgins S."/>
            <person name="Loffler F."/>
        </authorList>
    </citation>
    <scope>NUCLEOTIDE SEQUENCE</scope>
</reference>
<dbReference type="NCBIfam" id="TIGR00254">
    <property type="entry name" value="GGDEF"/>
    <property type="match status" value="1"/>
</dbReference>
<dbReference type="InterPro" id="IPR043128">
    <property type="entry name" value="Rev_trsase/Diguanyl_cyclase"/>
</dbReference>
<dbReference type="FunFam" id="3.30.70.270:FF:000001">
    <property type="entry name" value="Diguanylate cyclase domain protein"/>
    <property type="match status" value="1"/>
</dbReference>
<evidence type="ECO:0000259" key="1">
    <source>
        <dbReference type="PROSITE" id="PS50887"/>
    </source>
</evidence>
<feature type="domain" description="GGDEF" evidence="1">
    <location>
        <begin position="74"/>
        <end position="211"/>
    </location>
</feature>
<protein>
    <submittedName>
        <fullName evidence="2">Phytochrome-like protein cph2</fullName>
    </submittedName>
</protein>
<organism evidence="2">
    <name type="scientific">bioreactor metagenome</name>
    <dbReference type="NCBI Taxonomy" id="1076179"/>
    <lineage>
        <taxon>unclassified sequences</taxon>
        <taxon>metagenomes</taxon>
        <taxon>ecological metagenomes</taxon>
    </lineage>
</organism>
<name>A0A645CNL5_9ZZZZ</name>
<dbReference type="AlphaFoldDB" id="A0A645CNL5"/>
<dbReference type="Pfam" id="PF00990">
    <property type="entry name" value="GGDEF"/>
    <property type="match status" value="1"/>
</dbReference>
<dbReference type="GO" id="GO:0052621">
    <property type="term" value="F:diguanylate cyclase activity"/>
    <property type="evidence" value="ECO:0007669"/>
    <property type="project" value="TreeGrafter"/>
</dbReference>
<sequence>MEGTLQSVGVTVLFSDITELQELRDAAAALDKIKLLNQKLERLSFFDELTGLPNRRFFNDTCNREWYRMMRTQRPLAFIMIDVDCFKELNDQHGHQTGDACLIAVANTLNSVLKRPYDLIMRYGGDEFVIFLSCISSKGEVLRCVERIFRCFDNIYTDHVQNKNIANFSCSIGIAFSPENGENFDVLVERADMALYKAKRMGKNCCSIYSENIQYQ</sequence>
<dbReference type="InterPro" id="IPR050469">
    <property type="entry name" value="Diguanylate_Cyclase"/>
</dbReference>
<dbReference type="PROSITE" id="PS50887">
    <property type="entry name" value="GGDEF"/>
    <property type="match status" value="1"/>
</dbReference>
<gene>
    <name evidence="2" type="primary">cph2_12</name>
    <name evidence="2" type="ORF">SDC9_125661</name>
</gene>
<comment type="caution">
    <text evidence="2">The sequence shown here is derived from an EMBL/GenBank/DDBJ whole genome shotgun (WGS) entry which is preliminary data.</text>
</comment>
<dbReference type="SMART" id="SM00267">
    <property type="entry name" value="GGDEF"/>
    <property type="match status" value="1"/>
</dbReference>
<dbReference type="SUPFAM" id="SSF55073">
    <property type="entry name" value="Nucleotide cyclase"/>
    <property type="match status" value="1"/>
</dbReference>
<accession>A0A645CNL5</accession>
<dbReference type="CDD" id="cd01949">
    <property type="entry name" value="GGDEF"/>
    <property type="match status" value="1"/>
</dbReference>
<dbReference type="PANTHER" id="PTHR45138:SF9">
    <property type="entry name" value="DIGUANYLATE CYCLASE DGCM-RELATED"/>
    <property type="match status" value="1"/>
</dbReference>
<evidence type="ECO:0000313" key="2">
    <source>
        <dbReference type="EMBL" id="MPM78650.1"/>
    </source>
</evidence>
<dbReference type="Gene3D" id="3.30.70.270">
    <property type="match status" value="1"/>
</dbReference>
<dbReference type="InterPro" id="IPR000160">
    <property type="entry name" value="GGDEF_dom"/>
</dbReference>